<dbReference type="PANTHER" id="PTHR45138">
    <property type="entry name" value="REGULATORY COMPONENTS OF SENSORY TRANSDUCTION SYSTEM"/>
    <property type="match status" value="1"/>
</dbReference>
<evidence type="ECO:0000259" key="5">
    <source>
        <dbReference type="PROSITE" id="PS50110"/>
    </source>
</evidence>
<evidence type="ECO:0000256" key="1">
    <source>
        <dbReference type="ARBA" id="ARBA00022679"/>
    </source>
</evidence>
<dbReference type="SMART" id="SM00448">
    <property type="entry name" value="REC"/>
    <property type="match status" value="1"/>
</dbReference>
<dbReference type="InterPro" id="IPR029016">
    <property type="entry name" value="GAF-like_dom_sf"/>
</dbReference>
<dbReference type="SMART" id="SM00065">
    <property type="entry name" value="GAF"/>
    <property type="match status" value="1"/>
</dbReference>
<dbReference type="GO" id="GO:0016301">
    <property type="term" value="F:kinase activity"/>
    <property type="evidence" value="ECO:0007669"/>
    <property type="project" value="UniProtKB-KW"/>
</dbReference>
<evidence type="ECO:0000256" key="2">
    <source>
        <dbReference type="ARBA" id="ARBA00022777"/>
    </source>
</evidence>
<dbReference type="SUPFAM" id="SSF55781">
    <property type="entry name" value="GAF domain-like"/>
    <property type="match status" value="1"/>
</dbReference>
<dbReference type="AlphaFoldDB" id="A0A1E5QM61"/>
<dbReference type="Pfam" id="PF00072">
    <property type="entry name" value="Response_reg"/>
    <property type="match status" value="1"/>
</dbReference>
<dbReference type="PANTHER" id="PTHR45138:SF9">
    <property type="entry name" value="DIGUANYLATE CYCLASE DGCM-RELATED"/>
    <property type="match status" value="1"/>
</dbReference>
<organism evidence="7">
    <name type="scientific">Desertifilum tharense IPPAS B-1220</name>
    <dbReference type="NCBI Taxonomy" id="1781255"/>
    <lineage>
        <taxon>Bacteria</taxon>
        <taxon>Bacillati</taxon>
        <taxon>Cyanobacteriota</taxon>
        <taxon>Cyanophyceae</taxon>
        <taxon>Desertifilales</taxon>
        <taxon>Desertifilaceae</taxon>
        <taxon>Desertifilum</taxon>
    </lineage>
</organism>
<dbReference type="FunFam" id="3.30.70.270:FF:000001">
    <property type="entry name" value="Diguanylate cyclase domain protein"/>
    <property type="match status" value="1"/>
</dbReference>
<dbReference type="InterPro" id="IPR043128">
    <property type="entry name" value="Rev_trsase/Diguanyl_cyclase"/>
</dbReference>
<dbReference type="Pfam" id="PF00990">
    <property type="entry name" value="GGDEF"/>
    <property type="match status" value="1"/>
</dbReference>
<dbReference type="CDD" id="cd01949">
    <property type="entry name" value="GGDEF"/>
    <property type="match status" value="1"/>
</dbReference>
<dbReference type="OrthoDB" id="453368at2"/>
<reference evidence="7" key="1">
    <citation type="submission" date="2016-09" db="EMBL/GenBank/DDBJ databases">
        <title>Draft genome of thermotolerant cyanobacterium Desertifilum sp. strain IPPAS B-1220.</title>
        <authorList>
            <person name="Sinetova M.A."/>
            <person name="Bolakhan K."/>
            <person name="Zayadan B.K."/>
            <person name="Mironov K.S."/>
            <person name="Ustinova V."/>
            <person name="Kupriyanova E.V."/>
            <person name="Sidorov R.A."/>
            <person name="Skrypnik A.N."/>
            <person name="Gogoleva N.E."/>
            <person name="Gogolev Y.V."/>
            <person name="Los D.A."/>
        </authorList>
    </citation>
    <scope>NUCLEOTIDE SEQUENCE [LARGE SCALE GENOMIC DNA]</scope>
    <source>
        <strain evidence="7">IPPAS B-1220</strain>
    </source>
</reference>
<evidence type="ECO:0000313" key="7">
    <source>
        <dbReference type="EMBL" id="OEJ75718.1"/>
    </source>
</evidence>
<dbReference type="GO" id="GO:1902201">
    <property type="term" value="P:negative regulation of bacterial-type flagellum-dependent cell motility"/>
    <property type="evidence" value="ECO:0007669"/>
    <property type="project" value="TreeGrafter"/>
</dbReference>
<dbReference type="GO" id="GO:0043709">
    <property type="term" value="P:cell adhesion involved in single-species biofilm formation"/>
    <property type="evidence" value="ECO:0007669"/>
    <property type="project" value="TreeGrafter"/>
</dbReference>
<dbReference type="SMART" id="SM00267">
    <property type="entry name" value="GGDEF"/>
    <property type="match status" value="1"/>
</dbReference>
<dbReference type="PROSITE" id="PS50887">
    <property type="entry name" value="GGDEF"/>
    <property type="match status" value="1"/>
</dbReference>
<dbReference type="InterPro" id="IPR050469">
    <property type="entry name" value="Diguanylate_Cyclase"/>
</dbReference>
<keyword evidence="3" id="KW-0597">Phosphoprotein</keyword>
<keyword evidence="2" id="KW-0418">Kinase</keyword>
<keyword evidence="1" id="KW-0808">Transferase</keyword>
<dbReference type="GO" id="GO:0052621">
    <property type="term" value="F:diguanylate cyclase activity"/>
    <property type="evidence" value="ECO:0007669"/>
    <property type="project" value="TreeGrafter"/>
</dbReference>
<dbReference type="NCBIfam" id="TIGR00254">
    <property type="entry name" value="GGDEF"/>
    <property type="match status" value="1"/>
</dbReference>
<feature type="domain" description="GGDEF" evidence="6">
    <location>
        <begin position="363"/>
        <end position="500"/>
    </location>
</feature>
<name>A0A1E5QM61_9CYAN</name>
<keyword evidence="4" id="KW-0175">Coiled coil</keyword>
<dbReference type="GO" id="GO:0000160">
    <property type="term" value="P:phosphorelay signal transduction system"/>
    <property type="evidence" value="ECO:0007669"/>
    <property type="project" value="InterPro"/>
</dbReference>
<dbReference type="Gene3D" id="3.30.70.270">
    <property type="match status" value="1"/>
</dbReference>
<dbReference type="STRING" id="1781255.BH720_08045"/>
<gene>
    <name evidence="7" type="ORF">BH720_08045</name>
</gene>
<dbReference type="GO" id="GO:0005886">
    <property type="term" value="C:plasma membrane"/>
    <property type="evidence" value="ECO:0007669"/>
    <property type="project" value="TreeGrafter"/>
</dbReference>
<dbReference type="InterPro" id="IPR029787">
    <property type="entry name" value="Nucleotide_cyclase"/>
</dbReference>
<evidence type="ECO:0000256" key="4">
    <source>
        <dbReference type="SAM" id="Coils"/>
    </source>
</evidence>
<dbReference type="CDD" id="cd19920">
    <property type="entry name" value="REC_PA4781-like"/>
    <property type="match status" value="1"/>
</dbReference>
<evidence type="ECO:0000259" key="6">
    <source>
        <dbReference type="PROSITE" id="PS50887"/>
    </source>
</evidence>
<comment type="caution">
    <text evidence="7">The sequence shown here is derived from an EMBL/GenBank/DDBJ whole genome shotgun (WGS) entry which is preliminary data.</text>
</comment>
<dbReference type="SUPFAM" id="SSF52172">
    <property type="entry name" value="CheY-like"/>
    <property type="match status" value="1"/>
</dbReference>
<dbReference type="InterPro" id="IPR001789">
    <property type="entry name" value="Sig_transdc_resp-reg_receiver"/>
</dbReference>
<protein>
    <submittedName>
        <fullName evidence="7">Diguanylate cyclase</fullName>
    </submittedName>
</protein>
<dbReference type="EMBL" id="MJGC01000045">
    <property type="protein sequence ID" value="OEJ75718.1"/>
    <property type="molecule type" value="Genomic_DNA"/>
</dbReference>
<dbReference type="Gene3D" id="3.40.50.2300">
    <property type="match status" value="1"/>
</dbReference>
<dbReference type="PROSITE" id="PS50110">
    <property type="entry name" value="RESPONSE_REGULATORY"/>
    <property type="match status" value="1"/>
</dbReference>
<feature type="modified residue" description="4-aspartylphosphate" evidence="3">
    <location>
        <position position="54"/>
    </location>
</feature>
<dbReference type="InterPro" id="IPR000160">
    <property type="entry name" value="GGDEF_dom"/>
</dbReference>
<feature type="domain" description="Response regulatory" evidence="5">
    <location>
        <begin position="5"/>
        <end position="121"/>
    </location>
</feature>
<dbReference type="InterPro" id="IPR011006">
    <property type="entry name" value="CheY-like_superfamily"/>
</dbReference>
<feature type="coiled-coil region" evidence="4">
    <location>
        <begin position="123"/>
        <end position="150"/>
    </location>
</feature>
<dbReference type="InterPro" id="IPR055081">
    <property type="entry name" value="NLP1-9_GAF"/>
</dbReference>
<dbReference type="Pfam" id="PF22922">
    <property type="entry name" value="GAF_NLP"/>
    <property type="match status" value="1"/>
</dbReference>
<sequence length="513" mass="58026">MSKANILVVDDYPDNLRTLSFILSERGYRVRKAIHGEMALETIQVELPDLILLDIRMPQMDGYQVCTKLKAEDRTRDIPIIFLSAMNEAADKVKAFAVGGADYIAKPFQEEEVLARIQYQLTIRRQQQAINEQNRRLQQEIQERYSAQAETQLLLTVIQSVSQASDFPEALQAVLCAVRQAIGWDYGEAWSASLERDVFLLSQTCYDRSDAQLQQFHQASLDLIFPLDGGLPGQIWKSHQPHWIEDISQTSESTFLRAEIAAECGLKTAFGVPIVSENEVLTILVFFKRSQMPQDAKLLQLISAIALQLGLLMRRKQAEDALRQLNQELQRLANLDGLTQIANRRYFNQVFQVEWQRLKREQQFLSVILADVDYFKLYNDYYGHQAGDECLKQIAHALEASVRRPADLVARYGGEEFIIVLPNTIGEGAVQVAEKIQKAIANLQILHQRSNVSDRVTLSLGIASIVPSADIEPGRLIATADRALYEAKANGRNTFRVRQFQSSILTPTPDPQP</sequence>
<accession>A0A1E5QM61</accession>
<dbReference type="SUPFAM" id="SSF55073">
    <property type="entry name" value="Nucleotide cyclase"/>
    <property type="match status" value="1"/>
</dbReference>
<proteinExistence type="predicted"/>
<dbReference type="Gene3D" id="3.30.450.40">
    <property type="match status" value="1"/>
</dbReference>
<dbReference type="RefSeq" id="WP_069966665.1">
    <property type="nucleotide sequence ID" value="NZ_CM124774.1"/>
</dbReference>
<dbReference type="InterPro" id="IPR003018">
    <property type="entry name" value="GAF"/>
</dbReference>
<evidence type="ECO:0000256" key="3">
    <source>
        <dbReference type="PROSITE-ProRule" id="PRU00169"/>
    </source>
</evidence>